<dbReference type="Pfam" id="PF00581">
    <property type="entry name" value="Rhodanese"/>
    <property type="match status" value="1"/>
</dbReference>
<dbReference type="EMBL" id="JAPMLT010000002">
    <property type="protein sequence ID" value="MCX7569376.1"/>
    <property type="molecule type" value="Genomic_DNA"/>
</dbReference>
<dbReference type="Proteomes" id="UP001208017">
    <property type="component" value="Unassembled WGS sequence"/>
</dbReference>
<dbReference type="InterPro" id="IPR001763">
    <property type="entry name" value="Rhodanese-like_dom"/>
</dbReference>
<keyword evidence="1" id="KW-1133">Transmembrane helix</keyword>
<feature type="domain" description="Rhodanese" evidence="2">
    <location>
        <begin position="40"/>
        <end position="124"/>
    </location>
</feature>
<proteinExistence type="predicted"/>
<sequence>MDWLTYLIYGLLLWFVVSRFLPLRWLEQLGPQDVEERLKDKKQHVYLDVREPGEYKGGHIPGFTNIPLSQLKRRVGEVEKGKTVILTCQSGMRSRQAAKILRKHGCTRIAHLKTGMSGWRGRVVR</sequence>
<keyword evidence="1" id="KW-0472">Membrane</keyword>
<evidence type="ECO:0000259" key="2">
    <source>
        <dbReference type="PROSITE" id="PS50206"/>
    </source>
</evidence>
<gene>
    <name evidence="3" type="ORF">OS242_05335</name>
</gene>
<dbReference type="Gene3D" id="3.40.250.10">
    <property type="entry name" value="Rhodanese-like domain"/>
    <property type="match status" value="1"/>
</dbReference>
<evidence type="ECO:0000313" key="3">
    <source>
        <dbReference type="EMBL" id="MCX7569376.1"/>
    </source>
</evidence>
<dbReference type="PROSITE" id="PS50206">
    <property type="entry name" value="RHODANESE_3"/>
    <property type="match status" value="1"/>
</dbReference>
<evidence type="ECO:0000313" key="4">
    <source>
        <dbReference type="Proteomes" id="UP001208017"/>
    </source>
</evidence>
<reference evidence="3 4" key="1">
    <citation type="submission" date="2022-11" db="EMBL/GenBank/DDBJ databases">
        <title>Study of microbial diversity in lake waters.</title>
        <authorList>
            <person name="Zhang J."/>
        </authorList>
    </citation>
    <scope>NUCLEOTIDE SEQUENCE [LARGE SCALE GENOMIC DNA]</scope>
    <source>
        <strain evidence="3 4">DT12</strain>
    </source>
</reference>
<dbReference type="InterPro" id="IPR050229">
    <property type="entry name" value="GlpE_sulfurtransferase"/>
</dbReference>
<organism evidence="3 4">
    <name type="scientific">Tumebacillus lacus</name>
    <dbReference type="NCBI Taxonomy" id="2995335"/>
    <lineage>
        <taxon>Bacteria</taxon>
        <taxon>Bacillati</taxon>
        <taxon>Bacillota</taxon>
        <taxon>Bacilli</taxon>
        <taxon>Bacillales</taxon>
        <taxon>Alicyclobacillaceae</taxon>
        <taxon>Tumebacillus</taxon>
    </lineage>
</organism>
<accession>A0ABT3X185</accession>
<comment type="caution">
    <text evidence="3">The sequence shown here is derived from an EMBL/GenBank/DDBJ whole genome shotgun (WGS) entry which is preliminary data.</text>
</comment>
<evidence type="ECO:0000256" key="1">
    <source>
        <dbReference type="SAM" id="Phobius"/>
    </source>
</evidence>
<name>A0ABT3X185_9BACL</name>
<dbReference type="CDD" id="cd00158">
    <property type="entry name" value="RHOD"/>
    <property type="match status" value="1"/>
</dbReference>
<dbReference type="PANTHER" id="PTHR43031">
    <property type="entry name" value="FAD-DEPENDENT OXIDOREDUCTASE"/>
    <property type="match status" value="1"/>
</dbReference>
<dbReference type="PANTHER" id="PTHR43031:SF18">
    <property type="entry name" value="RHODANESE-RELATED SULFURTRANSFERASES"/>
    <property type="match status" value="1"/>
</dbReference>
<dbReference type="RefSeq" id="WP_267150621.1">
    <property type="nucleotide sequence ID" value="NZ_JAPMLT010000002.1"/>
</dbReference>
<dbReference type="SUPFAM" id="SSF52821">
    <property type="entry name" value="Rhodanese/Cell cycle control phosphatase"/>
    <property type="match status" value="1"/>
</dbReference>
<feature type="transmembrane region" description="Helical" evidence="1">
    <location>
        <begin position="6"/>
        <end position="22"/>
    </location>
</feature>
<protein>
    <submittedName>
        <fullName evidence="3">Rhodanese-like domain-containing protein</fullName>
    </submittedName>
</protein>
<dbReference type="InterPro" id="IPR036873">
    <property type="entry name" value="Rhodanese-like_dom_sf"/>
</dbReference>
<keyword evidence="4" id="KW-1185">Reference proteome</keyword>
<keyword evidence="1" id="KW-0812">Transmembrane</keyword>
<dbReference type="SMART" id="SM00450">
    <property type="entry name" value="RHOD"/>
    <property type="match status" value="1"/>
</dbReference>